<name>A0A318EQW3_9FIRM</name>
<dbReference type="RefSeq" id="WP_110290474.1">
    <property type="nucleotide sequence ID" value="NZ_QICS01000002.1"/>
</dbReference>
<gene>
    <name evidence="2" type="ORF">C8E03_102114</name>
</gene>
<feature type="transmembrane region" description="Helical" evidence="1">
    <location>
        <begin position="122"/>
        <end position="141"/>
    </location>
</feature>
<dbReference type="EMBL" id="QICS01000002">
    <property type="protein sequence ID" value="PXV93346.1"/>
    <property type="molecule type" value="Genomic_DNA"/>
</dbReference>
<keyword evidence="1" id="KW-0812">Transmembrane</keyword>
<feature type="transmembrane region" description="Helical" evidence="1">
    <location>
        <begin position="375"/>
        <end position="400"/>
    </location>
</feature>
<feature type="transmembrane region" description="Helical" evidence="1">
    <location>
        <begin position="334"/>
        <end position="354"/>
    </location>
</feature>
<comment type="caution">
    <text evidence="2">The sequence shown here is derived from an EMBL/GenBank/DDBJ whole genome shotgun (WGS) entry which is preliminary data.</text>
</comment>
<evidence type="ECO:0000313" key="2">
    <source>
        <dbReference type="EMBL" id="PXV93346.1"/>
    </source>
</evidence>
<feature type="transmembrane region" description="Helical" evidence="1">
    <location>
        <begin position="441"/>
        <end position="461"/>
    </location>
</feature>
<proteinExistence type="predicted"/>
<keyword evidence="1" id="KW-0472">Membrane</keyword>
<feature type="transmembrane region" description="Helical" evidence="1">
    <location>
        <begin position="194"/>
        <end position="217"/>
    </location>
</feature>
<evidence type="ECO:0000313" key="3">
    <source>
        <dbReference type="Proteomes" id="UP000247523"/>
    </source>
</evidence>
<feature type="transmembrane region" description="Helical" evidence="1">
    <location>
        <begin position="412"/>
        <end position="429"/>
    </location>
</feature>
<feature type="transmembrane region" description="Helical" evidence="1">
    <location>
        <begin position="305"/>
        <end position="322"/>
    </location>
</feature>
<keyword evidence="1" id="KW-1133">Transmembrane helix</keyword>
<sequence>MLSKVFKLKWNLFQNNLKILFHKYPVILLISVLLFAIMIGAVLYGINYFIVNINLAVNDEIIMQKNINRAVSRAYNIVLGGIATLIILKKYTIKKRNIPEILLINRYGVLETVHSFSLAESFLNIAFIIVCTLPIFWKVISLYEISILFQVGIILTLYIYLLSLAYLVQMLLSIMKYILIYKLKLLSAFMIEELILIISLGIMAGVCYLCFCTNLIMFTPSYQIIDCIATFIEKKLIFAYLKMCIHILLGIVILILCKYITSSFERDYSYDICKKAKSRLKFNNKIFDNYFILVLKTFHNNSEKMLGIVSILTGSVIAAKILGNTDDIYSYIELLFYMMILFIVLGVSTFICEFEDYDVYEVLKNYKGNAVKYNFILYIVEVIFSIVTFSLYLYLFYYALGMRPDSIWEGPIAAIPLLCSLAVFVRKILLGKDASVSMKTCATMAVVCIYFASQAFMSYFLGNLVSESLAEGIYKGWLLSGMVIFYIWQLILVKREWGEKC</sequence>
<feature type="transmembrane region" description="Helical" evidence="1">
    <location>
        <begin position="147"/>
        <end position="174"/>
    </location>
</feature>
<feature type="transmembrane region" description="Helical" evidence="1">
    <location>
        <begin position="70"/>
        <end position="88"/>
    </location>
</feature>
<evidence type="ECO:0000256" key="1">
    <source>
        <dbReference type="SAM" id="Phobius"/>
    </source>
</evidence>
<feature type="transmembrane region" description="Helical" evidence="1">
    <location>
        <begin position="26"/>
        <end position="50"/>
    </location>
</feature>
<dbReference type="Proteomes" id="UP000247523">
    <property type="component" value="Unassembled WGS sequence"/>
</dbReference>
<reference evidence="2 3" key="1">
    <citation type="submission" date="2018-05" db="EMBL/GenBank/DDBJ databases">
        <title>Genomic Encyclopedia of Type Strains, Phase IV (KMG-IV): sequencing the most valuable type-strain genomes for metagenomic binning, comparative biology and taxonomic classification.</title>
        <authorList>
            <person name="Goeker M."/>
        </authorList>
    </citation>
    <scope>NUCLEOTIDE SEQUENCE [LARGE SCALE GENOMIC DNA]</scope>
    <source>
        <strain evidence="2 3">DSM 28816</strain>
    </source>
</reference>
<feature type="transmembrane region" description="Helical" evidence="1">
    <location>
        <begin position="237"/>
        <end position="257"/>
    </location>
</feature>
<dbReference type="AlphaFoldDB" id="A0A318EQW3"/>
<organism evidence="2 3">
    <name type="scientific">Lachnotalea glycerini</name>
    <dbReference type="NCBI Taxonomy" id="1763509"/>
    <lineage>
        <taxon>Bacteria</taxon>
        <taxon>Bacillati</taxon>
        <taxon>Bacillota</taxon>
        <taxon>Clostridia</taxon>
        <taxon>Lachnospirales</taxon>
        <taxon>Lachnospiraceae</taxon>
        <taxon>Lachnotalea</taxon>
    </lineage>
</organism>
<accession>A0A318EQW3</accession>
<protein>
    <submittedName>
        <fullName evidence="2">Uncharacterized protein</fullName>
    </submittedName>
</protein>
<feature type="transmembrane region" description="Helical" evidence="1">
    <location>
        <begin position="473"/>
        <end position="493"/>
    </location>
</feature>